<organism evidence="1 2">
    <name type="scientific">Danxiaibacter flavus</name>
    <dbReference type="NCBI Taxonomy" id="3049108"/>
    <lineage>
        <taxon>Bacteria</taxon>
        <taxon>Pseudomonadati</taxon>
        <taxon>Bacteroidota</taxon>
        <taxon>Chitinophagia</taxon>
        <taxon>Chitinophagales</taxon>
        <taxon>Chitinophagaceae</taxon>
        <taxon>Danxiaibacter</taxon>
    </lineage>
</organism>
<evidence type="ECO:0000313" key="2">
    <source>
        <dbReference type="Proteomes" id="UP001560573"/>
    </source>
</evidence>
<dbReference type="PANTHER" id="PTHR30565:SF9">
    <property type="entry name" value="PROTEIN YCIF"/>
    <property type="match status" value="1"/>
</dbReference>
<dbReference type="CDD" id="cd07909">
    <property type="entry name" value="YciF"/>
    <property type="match status" value="1"/>
</dbReference>
<dbReference type="RefSeq" id="WP_369330435.1">
    <property type="nucleotide sequence ID" value="NZ_JAULBC010000005.1"/>
</dbReference>
<protein>
    <submittedName>
        <fullName evidence="1">Ferritin-like domain-containing protein</fullName>
    </submittedName>
</protein>
<dbReference type="PANTHER" id="PTHR30565">
    <property type="entry name" value="PROTEIN YCIF"/>
    <property type="match status" value="1"/>
</dbReference>
<keyword evidence="2" id="KW-1185">Reference proteome</keyword>
<sequence>MKNAASGNGDNMSESMKNSEFHKLFVDEVKDIYWAEKALVKALTKMQKAATSEELASAFAEHQSQTEGHVQRLEQVFELLEMKPVAKKCPAMEGLIQEAEELKEETEDGSSVRDAALISAAQKVEHYEIASYGTLATFAKTMGHSDIAKLLEQTLNEEKETDSNLTRIAESMVNEEALHE</sequence>
<dbReference type="EMBL" id="JAULBC010000005">
    <property type="protein sequence ID" value="MEX6689027.1"/>
    <property type="molecule type" value="Genomic_DNA"/>
</dbReference>
<gene>
    <name evidence="1" type="ORF">QTN47_16080</name>
</gene>
<dbReference type="Proteomes" id="UP001560573">
    <property type="component" value="Unassembled WGS sequence"/>
</dbReference>
<comment type="caution">
    <text evidence="1">The sequence shown here is derived from an EMBL/GenBank/DDBJ whole genome shotgun (WGS) entry which is preliminary data.</text>
</comment>
<evidence type="ECO:0000313" key="1">
    <source>
        <dbReference type="EMBL" id="MEX6689027.1"/>
    </source>
</evidence>
<dbReference type="InterPro" id="IPR010287">
    <property type="entry name" value="DUF892_YciF-like"/>
</dbReference>
<dbReference type="InterPro" id="IPR047114">
    <property type="entry name" value="YciF"/>
</dbReference>
<dbReference type="InterPro" id="IPR009078">
    <property type="entry name" value="Ferritin-like_SF"/>
</dbReference>
<reference evidence="1 2" key="1">
    <citation type="submission" date="2023-07" db="EMBL/GenBank/DDBJ databases">
        <authorList>
            <person name="Lian W.-H."/>
        </authorList>
    </citation>
    <scope>NUCLEOTIDE SEQUENCE [LARGE SCALE GENOMIC DNA]</scope>
    <source>
        <strain evidence="1 2">SYSU DXS3180</strain>
    </source>
</reference>
<dbReference type="Pfam" id="PF05974">
    <property type="entry name" value="DUF892"/>
    <property type="match status" value="1"/>
</dbReference>
<dbReference type="Gene3D" id="1.20.1260.10">
    <property type="match status" value="1"/>
</dbReference>
<dbReference type="SUPFAM" id="SSF47240">
    <property type="entry name" value="Ferritin-like"/>
    <property type="match status" value="1"/>
</dbReference>
<dbReference type="InterPro" id="IPR012347">
    <property type="entry name" value="Ferritin-like"/>
</dbReference>
<accession>A0ABV3ZGK9</accession>
<proteinExistence type="predicted"/>
<name>A0ABV3ZGK9_9BACT</name>